<organism evidence="1 2">
    <name type="scientific">Trichogramma brassicae</name>
    <dbReference type="NCBI Taxonomy" id="86971"/>
    <lineage>
        <taxon>Eukaryota</taxon>
        <taxon>Metazoa</taxon>
        <taxon>Ecdysozoa</taxon>
        <taxon>Arthropoda</taxon>
        <taxon>Hexapoda</taxon>
        <taxon>Insecta</taxon>
        <taxon>Pterygota</taxon>
        <taxon>Neoptera</taxon>
        <taxon>Endopterygota</taxon>
        <taxon>Hymenoptera</taxon>
        <taxon>Apocrita</taxon>
        <taxon>Proctotrupomorpha</taxon>
        <taxon>Chalcidoidea</taxon>
        <taxon>Trichogrammatidae</taxon>
        <taxon>Trichogramma</taxon>
    </lineage>
</organism>
<keyword evidence="2" id="KW-1185">Reference proteome</keyword>
<evidence type="ECO:0000313" key="2">
    <source>
        <dbReference type="Proteomes" id="UP000479190"/>
    </source>
</evidence>
<evidence type="ECO:0000313" key="1">
    <source>
        <dbReference type="EMBL" id="CAB0038931.1"/>
    </source>
</evidence>
<sequence length="291" mass="32788">MFATSNKLSQDFEKQIARKCGCNSATAAADSRPKIMRATAMIRARSSCGARMYTLYEYGIRTRATARSLRRNTHNSYSPRPERTFLSLLYYARAGRAMCSACKILYMRTYMRGKSFDTRRYTYICGQCRSPQQVIKLRPNNPGPHAGVFSVIGKFRDYYRECSTCACALCTSVRDTQLTDSLPLARNITRYNIREAAASAGDLIARELARSARIRVVKCRAAAAPLAAVDPRRVNDTHTHTHSHDRTLYTARRASIYTLRSNCRCSSSRREQISNSCSNVHYAGFGAYRAS</sequence>
<gene>
    <name evidence="1" type="ORF">TBRA_LOCUS10698</name>
</gene>
<dbReference type="AlphaFoldDB" id="A0A6H5ITE9"/>
<accession>A0A6H5ITE9</accession>
<protein>
    <submittedName>
        <fullName evidence="1">Uncharacterized protein</fullName>
    </submittedName>
</protein>
<dbReference type="Proteomes" id="UP000479190">
    <property type="component" value="Unassembled WGS sequence"/>
</dbReference>
<reference evidence="1 2" key="1">
    <citation type="submission" date="2020-02" db="EMBL/GenBank/DDBJ databases">
        <authorList>
            <person name="Ferguson B K."/>
        </authorList>
    </citation>
    <scope>NUCLEOTIDE SEQUENCE [LARGE SCALE GENOMIC DNA]</scope>
</reference>
<dbReference type="EMBL" id="CADCXV010000928">
    <property type="protein sequence ID" value="CAB0038931.1"/>
    <property type="molecule type" value="Genomic_DNA"/>
</dbReference>
<name>A0A6H5ITE9_9HYME</name>
<proteinExistence type="predicted"/>